<accession>A0ABW0ELA1</accession>
<dbReference type="RefSeq" id="WP_378244890.1">
    <property type="nucleotide sequence ID" value="NZ_JBHSKF010000002.1"/>
</dbReference>
<keyword evidence="4" id="KW-0444">Lipid biosynthesis</keyword>
<comment type="similarity">
    <text evidence="4">Belongs to the acyl carrier protein (ACP) family.</text>
</comment>
<keyword evidence="4" id="KW-0276">Fatty acid metabolism</keyword>
<dbReference type="Pfam" id="PF13193">
    <property type="entry name" value="AMP-binding_C"/>
    <property type="match status" value="1"/>
</dbReference>
<keyword evidence="4" id="KW-0963">Cytoplasm</keyword>
<dbReference type="PANTHER" id="PTHR43352">
    <property type="entry name" value="ACETYL-COA SYNTHETASE"/>
    <property type="match status" value="1"/>
</dbReference>
<evidence type="ECO:0000256" key="2">
    <source>
        <dbReference type="ARBA" id="ARBA00022553"/>
    </source>
</evidence>
<keyword evidence="4" id="KW-0443">Lipid metabolism</keyword>
<keyword evidence="4" id="KW-0275">Fatty acid biosynthesis</keyword>
<comment type="function">
    <text evidence="4">Carrier of the growing fatty acid chain in fatty acid biosynthesis.</text>
</comment>
<sequence>MTELRAIDSTLSQPGQLAHLTVPVPQRTRIGITATYSERWSIPTRSSRVQRSVSRVASRFVSPADSSHIRDRIQEIVAEIVEIAADDFGADDSFYDDLGATSLEKVAMITHFEREFGISIGDAEAAAVRSVADAAALVAERAERTTVDLVGRLLGDRGERRAYLDPDVGEVSYARLRAAAADYASALGAVEPGTRALVVAEDSVATVVAVLGLWWAGCVPVLAGPMLTDADLRYLVDDSRPPLAHLDLPEARQETLRAAYDWAAVSTGDELRARLRAAPGTSAGSPHQWLTSGEALVQYTSGSTGTPKGVRHSAGGITAMLDGFGSVARFTPDDLVLSTARMSFGYGFGSSVLCALAAGSAVVLLRGTVDRHAVAAALREHRPTVFCSVPRLYADLVRAADGFDSPRLCVSAGESCPPALIERIRDAFGAEFMNCLGATEVMHVVLATPAQRRADAMIGVAVPGVTATVRDERGAQVRDGLQGRLHIAGRTVALGYLGRSGAATFADGGAYTGDLVRRTANGDFEYLCRADDILNLGGYKVAPAEIETVVRGAVGVRECVVVGGADEHGLQQAIAYVVTDGTPEDDVRRAVRARLRTGLAAYKRPARVQFLDALPTTTTGKVAKFALRERVARS</sequence>
<protein>
    <recommendedName>
        <fullName evidence="4">Acyl carrier protein</fullName>
        <shortName evidence="4">ACP</shortName>
    </recommendedName>
</protein>
<evidence type="ECO:0000256" key="1">
    <source>
        <dbReference type="ARBA" id="ARBA00022450"/>
    </source>
</evidence>
<dbReference type="Proteomes" id="UP001596157">
    <property type="component" value="Unassembled WGS sequence"/>
</dbReference>
<organism evidence="6 7">
    <name type="scientific">Actinokineospora guangxiensis</name>
    <dbReference type="NCBI Taxonomy" id="1490288"/>
    <lineage>
        <taxon>Bacteria</taxon>
        <taxon>Bacillati</taxon>
        <taxon>Actinomycetota</taxon>
        <taxon>Actinomycetes</taxon>
        <taxon>Pseudonocardiales</taxon>
        <taxon>Pseudonocardiaceae</taxon>
        <taxon>Actinokineospora</taxon>
    </lineage>
</organism>
<dbReference type="SUPFAM" id="SSF47336">
    <property type="entry name" value="ACP-like"/>
    <property type="match status" value="1"/>
</dbReference>
<dbReference type="Gene3D" id="3.30.300.30">
    <property type="match status" value="1"/>
</dbReference>
<dbReference type="Gene3D" id="1.10.1200.10">
    <property type="entry name" value="ACP-like"/>
    <property type="match status" value="1"/>
</dbReference>
<dbReference type="Pfam" id="PF00550">
    <property type="entry name" value="PP-binding"/>
    <property type="match status" value="1"/>
</dbReference>
<dbReference type="Pfam" id="PF00501">
    <property type="entry name" value="AMP-binding"/>
    <property type="match status" value="1"/>
</dbReference>
<comment type="caution">
    <text evidence="6">The sequence shown here is derived from an EMBL/GenBank/DDBJ whole genome shotgun (WGS) entry which is preliminary data.</text>
</comment>
<feature type="domain" description="Carrier" evidence="5">
    <location>
        <begin position="67"/>
        <end position="142"/>
    </location>
</feature>
<dbReference type="InterPro" id="IPR003231">
    <property type="entry name" value="ACP"/>
</dbReference>
<dbReference type="SUPFAM" id="SSF56801">
    <property type="entry name" value="Acetyl-CoA synthetase-like"/>
    <property type="match status" value="1"/>
</dbReference>
<dbReference type="EMBL" id="JBHSKF010000002">
    <property type="protein sequence ID" value="MFC5286709.1"/>
    <property type="molecule type" value="Genomic_DNA"/>
</dbReference>
<evidence type="ECO:0000259" key="5">
    <source>
        <dbReference type="PROSITE" id="PS50075"/>
    </source>
</evidence>
<dbReference type="InterPro" id="IPR045851">
    <property type="entry name" value="AMP-bd_C_sf"/>
</dbReference>
<dbReference type="InterPro" id="IPR025110">
    <property type="entry name" value="AMP-bd_C"/>
</dbReference>
<comment type="subcellular location">
    <subcellularLocation>
        <location evidence="4">Cytoplasm</location>
    </subcellularLocation>
</comment>
<dbReference type="PROSITE" id="PS00455">
    <property type="entry name" value="AMP_BINDING"/>
    <property type="match status" value="1"/>
</dbReference>
<evidence type="ECO:0000313" key="7">
    <source>
        <dbReference type="Proteomes" id="UP001596157"/>
    </source>
</evidence>
<proteinExistence type="inferred from homology"/>
<evidence type="ECO:0000256" key="3">
    <source>
        <dbReference type="ARBA" id="ARBA00022598"/>
    </source>
</evidence>
<dbReference type="InterPro" id="IPR036736">
    <property type="entry name" value="ACP-like_sf"/>
</dbReference>
<keyword evidence="3" id="KW-0436">Ligase</keyword>
<keyword evidence="2 4" id="KW-0597">Phosphoprotein</keyword>
<comment type="PTM">
    <text evidence="4">4'-phosphopantetheine is transferred from CoA to a specific serine of apo-ACP by AcpS. This modification is essential for activity because fatty acids are bound in thioester linkage to the sulfhydryl of the prosthetic group.</text>
</comment>
<evidence type="ECO:0000313" key="6">
    <source>
        <dbReference type="EMBL" id="MFC5286709.1"/>
    </source>
</evidence>
<reference evidence="7" key="1">
    <citation type="journal article" date="2019" name="Int. J. Syst. Evol. Microbiol.">
        <title>The Global Catalogue of Microorganisms (GCM) 10K type strain sequencing project: providing services to taxonomists for standard genome sequencing and annotation.</title>
        <authorList>
            <consortium name="The Broad Institute Genomics Platform"/>
            <consortium name="The Broad Institute Genome Sequencing Center for Infectious Disease"/>
            <person name="Wu L."/>
            <person name="Ma J."/>
        </authorList>
    </citation>
    <scope>NUCLEOTIDE SEQUENCE [LARGE SCALE GENOMIC DNA]</scope>
    <source>
        <strain evidence="7">CCUG 59778</strain>
    </source>
</reference>
<comment type="pathway">
    <text evidence="4">Lipid metabolism; fatty acid biosynthesis.</text>
</comment>
<name>A0ABW0ELA1_9PSEU</name>
<dbReference type="PROSITE" id="PS50075">
    <property type="entry name" value="CARRIER"/>
    <property type="match status" value="1"/>
</dbReference>
<evidence type="ECO:0000256" key="4">
    <source>
        <dbReference type="HAMAP-Rule" id="MF_01217"/>
    </source>
</evidence>
<dbReference type="PANTHER" id="PTHR43352:SF1">
    <property type="entry name" value="ANTHRANILATE--COA LIGASE"/>
    <property type="match status" value="1"/>
</dbReference>
<feature type="modified residue" description="O-(pantetheine 4'-phosphoryl)serine" evidence="4">
    <location>
        <position position="102"/>
    </location>
</feature>
<dbReference type="Gene3D" id="3.40.50.12780">
    <property type="entry name" value="N-terminal domain of ligase-like"/>
    <property type="match status" value="1"/>
</dbReference>
<keyword evidence="7" id="KW-1185">Reference proteome</keyword>
<dbReference type="InterPro" id="IPR000873">
    <property type="entry name" value="AMP-dep_synth/lig_dom"/>
</dbReference>
<dbReference type="InterPro" id="IPR042099">
    <property type="entry name" value="ANL_N_sf"/>
</dbReference>
<gene>
    <name evidence="4" type="primary">acpP</name>
    <name evidence="6" type="ORF">ACFPM7_06570</name>
</gene>
<dbReference type="HAMAP" id="MF_01217">
    <property type="entry name" value="Acyl_carrier"/>
    <property type="match status" value="1"/>
</dbReference>
<keyword evidence="1 4" id="KW-0596">Phosphopantetheine</keyword>
<dbReference type="InterPro" id="IPR009081">
    <property type="entry name" value="PP-bd_ACP"/>
</dbReference>
<dbReference type="InterPro" id="IPR020845">
    <property type="entry name" value="AMP-binding_CS"/>
</dbReference>